<name>A0A5B7X6X2_9FLAO</name>
<dbReference type="GO" id="GO:0010181">
    <property type="term" value="F:FMN binding"/>
    <property type="evidence" value="ECO:0007669"/>
    <property type="project" value="InterPro"/>
</dbReference>
<dbReference type="RefSeq" id="WP_139067433.1">
    <property type="nucleotide sequence ID" value="NZ_CP040812.1"/>
</dbReference>
<dbReference type="OrthoDB" id="1493996at2"/>
<dbReference type="SUPFAM" id="SSF50475">
    <property type="entry name" value="FMN-binding split barrel"/>
    <property type="match status" value="1"/>
</dbReference>
<evidence type="ECO:0000256" key="2">
    <source>
        <dbReference type="ARBA" id="ARBA00022630"/>
    </source>
</evidence>
<dbReference type="InterPro" id="IPR012349">
    <property type="entry name" value="Split_barrel_FMN-bd"/>
</dbReference>
<keyword evidence="3" id="KW-0288">FMN</keyword>
<keyword evidence="4" id="KW-0560">Oxidoreductase</keyword>
<protein>
    <submittedName>
        <fullName evidence="6">Pyridoxamine 5'-phosphate oxidase</fullName>
    </submittedName>
</protein>
<sequence>MLNDLFTETWKELECGAREENHPFNICSLATFETPTQIKQRFVNLRKVTKKKSLLFYTDIRSSKIEHLRANPAASVVFYNHLLHLQLFLRGKIKLHTDDELWEDHRLKVDGRSINDYNTKYPPGKKIKNPLEVKRTNDLNFAVLELVPDGIEYLKLRAEPNRLRALFEKKDEEWEKTFLIP</sequence>
<evidence type="ECO:0000256" key="4">
    <source>
        <dbReference type="ARBA" id="ARBA00023002"/>
    </source>
</evidence>
<dbReference type="Pfam" id="PF01243">
    <property type="entry name" value="PNPOx_N"/>
    <property type="match status" value="1"/>
</dbReference>
<evidence type="ECO:0000313" key="7">
    <source>
        <dbReference type="Proteomes" id="UP000309016"/>
    </source>
</evidence>
<organism evidence="6 7">
    <name type="scientific">Antarcticibacterium flavum</name>
    <dbReference type="NCBI Taxonomy" id="2058175"/>
    <lineage>
        <taxon>Bacteria</taxon>
        <taxon>Pseudomonadati</taxon>
        <taxon>Bacteroidota</taxon>
        <taxon>Flavobacteriia</taxon>
        <taxon>Flavobacteriales</taxon>
        <taxon>Flavobacteriaceae</taxon>
        <taxon>Antarcticibacterium</taxon>
    </lineage>
</organism>
<dbReference type="PANTHER" id="PTHR10851:SF0">
    <property type="entry name" value="PYRIDOXINE-5'-PHOSPHATE OXIDASE"/>
    <property type="match status" value="1"/>
</dbReference>
<keyword evidence="7" id="KW-1185">Reference proteome</keyword>
<dbReference type="GO" id="GO:0004733">
    <property type="term" value="F:pyridoxamine phosphate oxidase activity"/>
    <property type="evidence" value="ECO:0007669"/>
    <property type="project" value="InterPro"/>
</dbReference>
<gene>
    <name evidence="6" type="ORF">FHG64_16560</name>
</gene>
<comment type="cofactor">
    <cofactor evidence="1">
        <name>FMN</name>
        <dbReference type="ChEBI" id="CHEBI:58210"/>
    </cofactor>
</comment>
<reference evidence="6 7" key="1">
    <citation type="submission" date="2019-06" db="EMBL/GenBank/DDBJ databases">
        <title>Complete genome sequence of Antarcticibacterium flavum KCTC 52984T from an Antarctic marine sediment.</title>
        <authorList>
            <person name="Lee Y.M."/>
            <person name="Shin S.C."/>
        </authorList>
    </citation>
    <scope>NUCLEOTIDE SEQUENCE [LARGE SCALE GENOMIC DNA]</scope>
    <source>
        <strain evidence="6 7">KCTC 52984</strain>
    </source>
</reference>
<feature type="domain" description="Pyridoxamine 5'-phosphate oxidase N-terminal" evidence="5">
    <location>
        <begin position="24"/>
        <end position="105"/>
    </location>
</feature>
<evidence type="ECO:0000256" key="3">
    <source>
        <dbReference type="ARBA" id="ARBA00022643"/>
    </source>
</evidence>
<proteinExistence type="predicted"/>
<dbReference type="AlphaFoldDB" id="A0A5B7X6X2"/>
<dbReference type="PANTHER" id="PTHR10851">
    <property type="entry name" value="PYRIDOXINE-5-PHOSPHATE OXIDASE"/>
    <property type="match status" value="1"/>
</dbReference>
<dbReference type="InterPro" id="IPR011576">
    <property type="entry name" value="Pyridox_Oxase_N"/>
</dbReference>
<dbReference type="EMBL" id="CP040812">
    <property type="protein sequence ID" value="QCY70875.1"/>
    <property type="molecule type" value="Genomic_DNA"/>
</dbReference>
<evidence type="ECO:0000256" key="1">
    <source>
        <dbReference type="ARBA" id="ARBA00001917"/>
    </source>
</evidence>
<dbReference type="InterPro" id="IPR000659">
    <property type="entry name" value="Pyridox_Oxase"/>
</dbReference>
<keyword evidence="2" id="KW-0285">Flavoprotein</keyword>
<dbReference type="Gene3D" id="2.30.110.10">
    <property type="entry name" value="Electron Transport, Fmn-binding Protein, Chain A"/>
    <property type="match status" value="1"/>
</dbReference>
<evidence type="ECO:0000259" key="5">
    <source>
        <dbReference type="Pfam" id="PF01243"/>
    </source>
</evidence>
<accession>A0A5B7X6X2</accession>
<dbReference type="KEGG" id="afla:FHG64_16560"/>
<dbReference type="Proteomes" id="UP000309016">
    <property type="component" value="Chromosome"/>
</dbReference>
<evidence type="ECO:0000313" key="6">
    <source>
        <dbReference type="EMBL" id="QCY70875.1"/>
    </source>
</evidence>
<dbReference type="GO" id="GO:0008615">
    <property type="term" value="P:pyridoxine biosynthetic process"/>
    <property type="evidence" value="ECO:0007669"/>
    <property type="project" value="InterPro"/>
</dbReference>